<evidence type="ECO:0000313" key="3">
    <source>
        <dbReference type="Proteomes" id="UP000044625"/>
    </source>
</evidence>
<evidence type="ECO:0000313" key="2">
    <source>
        <dbReference type="EMBL" id="CRY65706.1"/>
    </source>
</evidence>
<evidence type="ECO:0000313" key="1">
    <source>
        <dbReference type="EMBL" id="CNH17268.1"/>
    </source>
</evidence>
<accession>A0A0T9NKS0</accession>
<gene>
    <name evidence="1" type="ORF">ERS008529_00553</name>
    <name evidence="2" type="ORF">ERS137968_01461</name>
</gene>
<dbReference type="OrthoDB" id="6626044at2"/>
<dbReference type="EMBL" id="CQAZ01000003">
    <property type="protein sequence ID" value="CNH17268.1"/>
    <property type="molecule type" value="Genomic_DNA"/>
</dbReference>
<reference evidence="2 3" key="1">
    <citation type="submission" date="2015-03" db="EMBL/GenBank/DDBJ databases">
        <authorList>
            <consortium name="Pathogen Informatics"/>
            <person name="Murphy D."/>
        </authorList>
    </citation>
    <scope>NUCLEOTIDE SEQUENCE [LARGE SCALE GENOMIC DNA]</scope>
    <source>
        <strain evidence="3">type strain: CIP110230</strain>
        <strain evidence="2">Type strain: CIP110230</strain>
    </source>
</reference>
<dbReference type="STRING" id="1288385.ERS137968_01461"/>
<dbReference type="Proteomes" id="UP000044625">
    <property type="component" value="Unassembled WGS sequence"/>
</dbReference>
<dbReference type="AlphaFoldDB" id="A0A0T9NKS0"/>
<keyword evidence="3" id="KW-1185">Reference proteome</keyword>
<name>A0A0T9NKS0_9GAMM</name>
<evidence type="ECO:0000313" key="4">
    <source>
        <dbReference type="Proteomes" id="UP000045840"/>
    </source>
</evidence>
<reference evidence="1" key="3">
    <citation type="submission" date="2015-03" db="EMBL/GenBank/DDBJ databases">
        <authorList>
            <person name="Murphy D."/>
        </authorList>
    </citation>
    <scope>NUCLEOTIDE SEQUENCE [LARGE SCALE GENOMIC DNA]</scope>
    <source>
        <strain evidence="1">A125KOH2</strain>
    </source>
</reference>
<dbReference type="Proteomes" id="UP000045840">
    <property type="component" value="Unassembled WGS sequence"/>
</dbReference>
<organism evidence="1 4">
    <name type="scientific">Yersinia pekkanenii</name>
    <dbReference type="NCBI Taxonomy" id="1288385"/>
    <lineage>
        <taxon>Bacteria</taxon>
        <taxon>Pseudomonadati</taxon>
        <taxon>Pseudomonadota</taxon>
        <taxon>Gammaproteobacteria</taxon>
        <taxon>Enterobacterales</taxon>
        <taxon>Yersiniaceae</taxon>
        <taxon>Yersinia</taxon>
    </lineage>
</organism>
<sequence>MKTKWFNANFQKSYDEIYNSIIKNPFKDDRGWGFSINHYESDALSAKYIERMEMKEIITDPFGNETLIEYFKFIQFNFWLKKESGSNYLLAIESAPRSIKRFIANMKNVVSSDFNVSNLNIIVEDFIKTVRENFIDVKVSKAKLKGLTFSKHTSGVLEIESSFDALDEIKVFFDKAYFTIEKATLLMGEFPHEEVIEVNTNGTVIFIEDSFRDMSKVIESINFNK</sequence>
<dbReference type="EMBL" id="CWJL01000005">
    <property type="protein sequence ID" value="CRY65706.1"/>
    <property type="molecule type" value="Genomic_DNA"/>
</dbReference>
<proteinExistence type="predicted"/>
<protein>
    <submittedName>
        <fullName evidence="1">Uncharacterized protein</fullName>
    </submittedName>
</protein>
<dbReference type="RefSeq" id="WP_049609434.1">
    <property type="nucleotide sequence ID" value="NZ_CAWMMU010000005.1"/>
</dbReference>
<reference evidence="4" key="2">
    <citation type="submission" date="2015-03" db="EMBL/GenBank/DDBJ databases">
        <authorList>
            <consortium name="Pathogen Informatics"/>
        </authorList>
    </citation>
    <scope>NUCLEOTIDE SEQUENCE [LARGE SCALE GENOMIC DNA]</scope>
    <source>
        <strain evidence="4">A125KOH2</strain>
    </source>
</reference>